<dbReference type="EMBL" id="BGZK01000342">
    <property type="protein sequence ID" value="GBP38004.1"/>
    <property type="molecule type" value="Genomic_DNA"/>
</dbReference>
<evidence type="ECO:0000313" key="2">
    <source>
        <dbReference type="Proteomes" id="UP000299102"/>
    </source>
</evidence>
<keyword evidence="2" id="KW-1185">Reference proteome</keyword>
<gene>
    <name evidence="1" type="ORF">EVAR_13044_1</name>
</gene>
<comment type="caution">
    <text evidence="1">The sequence shown here is derived from an EMBL/GenBank/DDBJ whole genome shotgun (WGS) entry which is preliminary data.</text>
</comment>
<dbReference type="Proteomes" id="UP000299102">
    <property type="component" value="Unassembled WGS sequence"/>
</dbReference>
<dbReference type="AlphaFoldDB" id="A0A4C1VJB2"/>
<reference evidence="1 2" key="1">
    <citation type="journal article" date="2019" name="Commun. Biol.">
        <title>The bagworm genome reveals a unique fibroin gene that provides high tensile strength.</title>
        <authorList>
            <person name="Kono N."/>
            <person name="Nakamura H."/>
            <person name="Ohtoshi R."/>
            <person name="Tomita M."/>
            <person name="Numata K."/>
            <person name="Arakawa K."/>
        </authorList>
    </citation>
    <scope>NUCLEOTIDE SEQUENCE [LARGE SCALE GENOMIC DNA]</scope>
</reference>
<accession>A0A4C1VJB2</accession>
<sequence length="129" mass="14272">MDINNPREVTSALQGIKYLMGRELGHWDFKRGNSQSLGEKQQRNSFLTSIIFECSVSYRSSRLIVVLAAKLATAWLHHSKTLWVANGPGGAERPINSTAVSRRVRRGTRAAAARKRAPCDQITPVNGVL</sequence>
<name>A0A4C1VJB2_EUMVA</name>
<organism evidence="1 2">
    <name type="scientific">Eumeta variegata</name>
    <name type="common">Bagworm moth</name>
    <name type="synonym">Eumeta japonica</name>
    <dbReference type="NCBI Taxonomy" id="151549"/>
    <lineage>
        <taxon>Eukaryota</taxon>
        <taxon>Metazoa</taxon>
        <taxon>Ecdysozoa</taxon>
        <taxon>Arthropoda</taxon>
        <taxon>Hexapoda</taxon>
        <taxon>Insecta</taxon>
        <taxon>Pterygota</taxon>
        <taxon>Neoptera</taxon>
        <taxon>Endopterygota</taxon>
        <taxon>Lepidoptera</taxon>
        <taxon>Glossata</taxon>
        <taxon>Ditrysia</taxon>
        <taxon>Tineoidea</taxon>
        <taxon>Psychidae</taxon>
        <taxon>Oiketicinae</taxon>
        <taxon>Eumeta</taxon>
    </lineage>
</organism>
<proteinExistence type="predicted"/>
<protein>
    <submittedName>
        <fullName evidence="1">Uncharacterized protein</fullName>
    </submittedName>
</protein>
<evidence type="ECO:0000313" key="1">
    <source>
        <dbReference type="EMBL" id="GBP38004.1"/>
    </source>
</evidence>